<feature type="compositionally biased region" description="Basic residues" evidence="1">
    <location>
        <begin position="105"/>
        <end position="127"/>
    </location>
</feature>
<gene>
    <name evidence="2" type="ORF">BV898_14953</name>
</gene>
<accession>A0A9X6RK94</accession>
<dbReference type="Proteomes" id="UP000192578">
    <property type="component" value="Unassembled WGS sequence"/>
</dbReference>
<dbReference type="EMBL" id="MTYJ01000192">
    <property type="protein sequence ID" value="OWA50436.1"/>
    <property type="molecule type" value="Genomic_DNA"/>
</dbReference>
<comment type="caution">
    <text evidence="2">The sequence shown here is derived from an EMBL/GenBank/DDBJ whole genome shotgun (WGS) entry which is preliminary data.</text>
</comment>
<protein>
    <submittedName>
        <fullName evidence="2">Uncharacterized protein</fullName>
    </submittedName>
</protein>
<name>A0A9X6RK94_HYPEX</name>
<proteinExistence type="predicted"/>
<evidence type="ECO:0000313" key="2">
    <source>
        <dbReference type="EMBL" id="OWA50436.1"/>
    </source>
</evidence>
<evidence type="ECO:0000256" key="1">
    <source>
        <dbReference type="SAM" id="MobiDB-lite"/>
    </source>
</evidence>
<feature type="region of interest" description="Disordered" evidence="1">
    <location>
        <begin position="80"/>
        <end position="133"/>
    </location>
</feature>
<dbReference type="AlphaFoldDB" id="A0A9X6RK94"/>
<keyword evidence="3" id="KW-1185">Reference proteome</keyword>
<feature type="region of interest" description="Disordered" evidence="1">
    <location>
        <begin position="183"/>
        <end position="209"/>
    </location>
</feature>
<organism evidence="2 3">
    <name type="scientific">Hypsibius exemplaris</name>
    <name type="common">Freshwater tardigrade</name>
    <dbReference type="NCBI Taxonomy" id="2072580"/>
    <lineage>
        <taxon>Eukaryota</taxon>
        <taxon>Metazoa</taxon>
        <taxon>Ecdysozoa</taxon>
        <taxon>Tardigrada</taxon>
        <taxon>Eutardigrada</taxon>
        <taxon>Parachela</taxon>
        <taxon>Hypsibioidea</taxon>
        <taxon>Hypsibiidae</taxon>
        <taxon>Hypsibius</taxon>
    </lineage>
</organism>
<evidence type="ECO:0000313" key="3">
    <source>
        <dbReference type="Proteomes" id="UP000192578"/>
    </source>
</evidence>
<feature type="region of interest" description="Disordered" evidence="1">
    <location>
        <begin position="1"/>
        <end position="60"/>
    </location>
</feature>
<feature type="compositionally biased region" description="Basic and acidic residues" evidence="1">
    <location>
        <begin position="94"/>
        <end position="104"/>
    </location>
</feature>
<sequence length="209" mass="23498">MPGCRTAVQKPASEDSRTKVRNTSGTRAARKERKKRGDFIKNGYLKRSGSLGKNRQTHNHNQIVRKARRSLCSIHAEQLQTTPLTNNTGAGVPFERREEQGDNVRRRKFRDRSKSKEKRNKRRRKKVSSCLTTTTSTTLTVSLKPRNSQQEAGDIIGIAGALGTKKEVGHALKARRSVEVDGIQPMQPNTGAGVPFERREEQDSFIFES</sequence>
<feature type="compositionally biased region" description="Polar residues" evidence="1">
    <location>
        <begin position="80"/>
        <end position="89"/>
    </location>
</feature>
<reference evidence="3" key="1">
    <citation type="submission" date="2017-01" db="EMBL/GenBank/DDBJ databases">
        <title>Comparative genomics of anhydrobiosis in the tardigrade Hypsibius dujardini.</title>
        <authorList>
            <person name="Yoshida Y."/>
            <person name="Koutsovoulos G."/>
            <person name="Laetsch D."/>
            <person name="Stevens L."/>
            <person name="Kumar S."/>
            <person name="Horikawa D."/>
            <person name="Ishino K."/>
            <person name="Komine S."/>
            <person name="Tomita M."/>
            <person name="Blaxter M."/>
            <person name="Arakawa K."/>
        </authorList>
    </citation>
    <scope>NUCLEOTIDE SEQUENCE [LARGE SCALE GENOMIC DNA]</scope>
    <source>
        <strain evidence="3">Z151</strain>
    </source>
</reference>